<dbReference type="AlphaFoldDB" id="A0A6F8ZER9"/>
<accession>A0A6F8ZER9</accession>
<organism evidence="1 2">
    <name type="scientific">Candidatus Hydrogenisulfobacillus filiaventi</name>
    <dbReference type="NCBI Taxonomy" id="2707344"/>
    <lineage>
        <taxon>Bacteria</taxon>
        <taxon>Bacillati</taxon>
        <taxon>Bacillota</taxon>
        <taxon>Clostridia</taxon>
        <taxon>Eubacteriales</taxon>
        <taxon>Clostridiales Family XVII. Incertae Sedis</taxon>
        <taxon>Candidatus Hydrogenisulfobacillus</taxon>
    </lineage>
</organism>
<protein>
    <submittedName>
        <fullName evidence="1">Uncharacterized protein</fullName>
    </submittedName>
</protein>
<proteinExistence type="predicted"/>
<dbReference type="KEGG" id="hfv:R50_0654"/>
<dbReference type="EMBL" id="LR778114">
    <property type="protein sequence ID" value="CAB1128160.1"/>
    <property type="molecule type" value="Genomic_DNA"/>
</dbReference>
<name>A0A6F8ZER9_9FIRM</name>
<keyword evidence="2" id="KW-1185">Reference proteome</keyword>
<evidence type="ECO:0000313" key="1">
    <source>
        <dbReference type="EMBL" id="CAB1128160.1"/>
    </source>
</evidence>
<gene>
    <name evidence="1" type="ORF">R50_0654</name>
</gene>
<evidence type="ECO:0000313" key="2">
    <source>
        <dbReference type="Proteomes" id="UP000503399"/>
    </source>
</evidence>
<dbReference type="Proteomes" id="UP000503399">
    <property type="component" value="Chromosome"/>
</dbReference>
<sequence length="105" mass="11617">MAAGDMADHLPIPLEGYAPVWWIDRTPVLIPATVQPTAWQAWRWGETLAPLLGWAYDGTVIAVAKRLRRAEMTLPEGTVWAVDAASIPFLRVHVPQTHPPEAEEA</sequence>
<reference evidence="1 2" key="1">
    <citation type="submission" date="2020-02" db="EMBL/GenBank/DDBJ databases">
        <authorList>
            <person name="Hogendoorn C."/>
        </authorList>
    </citation>
    <scope>NUCLEOTIDE SEQUENCE [LARGE SCALE GENOMIC DNA]</scope>
    <source>
        <strain evidence="1">R501</strain>
    </source>
</reference>